<proteinExistence type="predicted"/>
<gene>
    <name evidence="2" type="ORF">FG486_03495</name>
</gene>
<keyword evidence="3" id="KW-1185">Reference proteome</keyword>
<dbReference type="PANTHER" id="PTHR46825">
    <property type="entry name" value="D-ALANYL-D-ALANINE-CARBOXYPEPTIDASE/ENDOPEPTIDASE AMPH"/>
    <property type="match status" value="1"/>
</dbReference>
<dbReference type="AlphaFoldDB" id="A0A7V8U7W0"/>
<reference evidence="2 3" key="1">
    <citation type="journal article" date="1994" name="Int. J. Syst. Bacteriol.">
        <title>Phylogenetic positions of novel aerobic, bacteriochlorophyll a-containing bacteria and description of Roseococcus thiosulfatophilus gen. nov., sp. nov., Erythromicrobium ramosum gen. nov., sp. nov., and Erythrobacter litoralis sp. nov.</title>
        <authorList>
            <person name="Yurkov V."/>
            <person name="Stackebrandt E."/>
            <person name="Holmes A."/>
            <person name="Fuerst J.A."/>
            <person name="Hugenholtz P."/>
            <person name="Golecki J."/>
            <person name="Gad'on N."/>
            <person name="Gorlenko V.M."/>
            <person name="Kompantseva E.I."/>
            <person name="Drews G."/>
        </authorList>
    </citation>
    <scope>NUCLEOTIDE SEQUENCE [LARGE SCALE GENOMIC DNA]</scope>
    <source>
        <strain evidence="2 3">KR-99</strain>
    </source>
</reference>
<dbReference type="Pfam" id="PF00144">
    <property type="entry name" value="Beta-lactamase"/>
    <property type="match status" value="1"/>
</dbReference>
<protein>
    <submittedName>
        <fullName evidence="2">Beta-lactamase family protein</fullName>
    </submittedName>
</protein>
<name>A0A7V8U7W0_9SPHN</name>
<comment type="caution">
    <text evidence="2">The sequence shown here is derived from an EMBL/GenBank/DDBJ whole genome shotgun (WGS) entry which is preliminary data.</text>
</comment>
<evidence type="ECO:0000313" key="3">
    <source>
        <dbReference type="Proteomes" id="UP000589292"/>
    </source>
</evidence>
<dbReference type="RefSeq" id="WP_181266459.1">
    <property type="nucleotide sequence ID" value="NZ_BAAAGB010000002.1"/>
</dbReference>
<dbReference type="PANTHER" id="PTHR46825:SF9">
    <property type="entry name" value="BETA-LACTAMASE-RELATED DOMAIN-CONTAINING PROTEIN"/>
    <property type="match status" value="1"/>
</dbReference>
<sequence length="282" mass="30745">MRRSLLSVALLAAIGMLLLVLWRNAGSDVDSLEDIMHRHGLTAAEIAYGHSGEQPRVRTVNAKVDMVRPLYSLAKPITAAAALRVLDLDQKIEGATVRQLLQHRGGWDRAVAGDPVTRLTSGNDCTMLAVPEKQFRPGARYAYSNLGYCLVGRAIAEKTGKSFRDSVADLFPETKDMDFDPALGPAGDWSGTARQYYRFASRPLPQGTGRHALSRPNDIPYGLGWAIGPDFATHFGALRSGFSIVVKQGDFVAVGVFDGRPKNDIAASREIRAALLRWNAEK</sequence>
<dbReference type="InterPro" id="IPR012338">
    <property type="entry name" value="Beta-lactam/transpept-like"/>
</dbReference>
<feature type="domain" description="Beta-lactamase-related" evidence="1">
    <location>
        <begin position="59"/>
        <end position="200"/>
    </location>
</feature>
<accession>A0A7V8U7W0</accession>
<dbReference type="Gene3D" id="3.40.710.10">
    <property type="entry name" value="DD-peptidase/beta-lactamase superfamily"/>
    <property type="match status" value="1"/>
</dbReference>
<dbReference type="SUPFAM" id="SSF56601">
    <property type="entry name" value="beta-lactamase/transpeptidase-like"/>
    <property type="match status" value="1"/>
</dbReference>
<evidence type="ECO:0000313" key="2">
    <source>
        <dbReference type="EMBL" id="MBA1373389.1"/>
    </source>
</evidence>
<dbReference type="InterPro" id="IPR050491">
    <property type="entry name" value="AmpC-like"/>
</dbReference>
<dbReference type="Proteomes" id="UP000589292">
    <property type="component" value="Unassembled WGS sequence"/>
</dbReference>
<evidence type="ECO:0000259" key="1">
    <source>
        <dbReference type="Pfam" id="PF00144"/>
    </source>
</evidence>
<dbReference type="EMBL" id="VDES01000001">
    <property type="protein sequence ID" value="MBA1373389.1"/>
    <property type="molecule type" value="Genomic_DNA"/>
</dbReference>
<organism evidence="2 3">
    <name type="scientific">Sphingomonas ursincola</name>
    <dbReference type="NCBI Taxonomy" id="56361"/>
    <lineage>
        <taxon>Bacteria</taxon>
        <taxon>Pseudomonadati</taxon>
        <taxon>Pseudomonadota</taxon>
        <taxon>Alphaproteobacteria</taxon>
        <taxon>Sphingomonadales</taxon>
        <taxon>Sphingomonadaceae</taxon>
        <taxon>Sphingomonas</taxon>
    </lineage>
</organism>
<dbReference type="InterPro" id="IPR001466">
    <property type="entry name" value="Beta-lactam-related"/>
</dbReference>